<dbReference type="PANTHER" id="PTHR37557">
    <property type="entry name" value="115 KDA PROTEIN IN TYPE-1 RETROTRANSPOSABLE ELEMENT R1DM-LIKE PROTEIN-RELATED-RELATED"/>
    <property type="match status" value="1"/>
</dbReference>
<protein>
    <recommendedName>
        <fullName evidence="3">Reverse transcriptase</fullName>
    </recommendedName>
</protein>
<dbReference type="AlphaFoldDB" id="A0A2W1BCH3"/>
<dbReference type="PANTHER" id="PTHR37557:SF4">
    <property type="entry name" value="CCHC-TYPE DOMAIN-CONTAINING PROTEIN"/>
    <property type="match status" value="1"/>
</dbReference>
<dbReference type="Proteomes" id="UP000249218">
    <property type="component" value="Unassembled WGS sequence"/>
</dbReference>
<name>A0A2W1BCH3_HELAM</name>
<keyword evidence="2" id="KW-1185">Reference proteome</keyword>
<dbReference type="EMBL" id="KZ150483">
    <property type="protein sequence ID" value="PZC70716.1"/>
    <property type="molecule type" value="Genomic_DNA"/>
</dbReference>
<evidence type="ECO:0000313" key="1">
    <source>
        <dbReference type="EMBL" id="PZC70716.1"/>
    </source>
</evidence>
<reference evidence="1 2" key="1">
    <citation type="journal article" date="2017" name="BMC Biol.">
        <title>Genomic innovations, transcriptional plasticity and gene loss underlying the evolution and divergence of two highly polyphagous and invasive Helicoverpa pest species.</title>
        <authorList>
            <person name="Pearce S.L."/>
            <person name="Clarke D.F."/>
            <person name="East P.D."/>
            <person name="Elfekih S."/>
            <person name="Gordon K.H."/>
            <person name="Jermiin L.S."/>
            <person name="McGaughran A."/>
            <person name="Oakeshott J.G."/>
            <person name="Papanikolaou A."/>
            <person name="Perera O.P."/>
            <person name="Rane R.V."/>
            <person name="Richards S."/>
            <person name="Tay W.T."/>
            <person name="Walsh T.K."/>
            <person name="Anderson A."/>
            <person name="Anderson C.J."/>
            <person name="Asgari S."/>
            <person name="Board P.G."/>
            <person name="Bretschneider A."/>
            <person name="Campbell P.M."/>
            <person name="Chertemps T."/>
            <person name="Christeller J.T."/>
            <person name="Coppin C.W."/>
            <person name="Downes S.J."/>
            <person name="Duan G."/>
            <person name="Farnsworth C.A."/>
            <person name="Good R.T."/>
            <person name="Han L.B."/>
            <person name="Han Y.C."/>
            <person name="Hatje K."/>
            <person name="Horne I."/>
            <person name="Huang Y.P."/>
            <person name="Hughes D.S."/>
            <person name="Jacquin-Joly E."/>
            <person name="James W."/>
            <person name="Jhangiani S."/>
            <person name="Kollmar M."/>
            <person name="Kuwar S.S."/>
            <person name="Li S."/>
            <person name="Liu N.Y."/>
            <person name="Maibeche M.T."/>
            <person name="Miller J.R."/>
            <person name="Montagne N."/>
            <person name="Perry T."/>
            <person name="Qu J."/>
            <person name="Song S.V."/>
            <person name="Sutton G.G."/>
            <person name="Vogel H."/>
            <person name="Walenz B.P."/>
            <person name="Xu W."/>
            <person name="Zhang H.J."/>
            <person name="Zou Z."/>
            <person name="Batterham P."/>
            <person name="Edwards O.R."/>
            <person name="Feyereisen R."/>
            <person name="Gibbs R.A."/>
            <person name="Heckel D.G."/>
            <person name="McGrath A."/>
            <person name="Robin C."/>
            <person name="Scherer S.E."/>
            <person name="Worley K.C."/>
            <person name="Wu Y.D."/>
        </authorList>
    </citation>
    <scope>NUCLEOTIDE SEQUENCE [LARGE SCALE GENOMIC DNA]</scope>
    <source>
        <strain evidence="1">Harm_GR_Male_#8</strain>
        <tissue evidence="1">Whole organism</tissue>
    </source>
</reference>
<organism evidence="1 2">
    <name type="scientific">Helicoverpa armigera</name>
    <name type="common">Cotton bollworm</name>
    <name type="synonym">Heliothis armigera</name>
    <dbReference type="NCBI Taxonomy" id="29058"/>
    <lineage>
        <taxon>Eukaryota</taxon>
        <taxon>Metazoa</taxon>
        <taxon>Ecdysozoa</taxon>
        <taxon>Arthropoda</taxon>
        <taxon>Hexapoda</taxon>
        <taxon>Insecta</taxon>
        <taxon>Pterygota</taxon>
        <taxon>Neoptera</taxon>
        <taxon>Endopterygota</taxon>
        <taxon>Lepidoptera</taxon>
        <taxon>Glossata</taxon>
        <taxon>Ditrysia</taxon>
        <taxon>Noctuoidea</taxon>
        <taxon>Noctuidae</taxon>
        <taxon>Heliothinae</taxon>
        <taxon>Helicoverpa</taxon>
    </lineage>
</organism>
<gene>
    <name evidence="1" type="primary">HaOG215012</name>
    <name evidence="1" type="ORF">B5X24_HaOG215012</name>
</gene>
<evidence type="ECO:0000313" key="2">
    <source>
        <dbReference type="Proteomes" id="UP000249218"/>
    </source>
</evidence>
<evidence type="ECO:0008006" key="3">
    <source>
        <dbReference type="Google" id="ProtNLM"/>
    </source>
</evidence>
<sequence length="472" mass="52299">MTVNADAAPPQIRSAVREWLRLPKDVPVGYFHAGTKDGGLAIPSLRTCVPDLIIKRFGRLNSSRWSVARAAARSERIQRKLRWADRQFLKFSKESPKSGKRTTAMYWHECIGGWLRIKGVSTCGRVHEVMLERCTQYTGRDFVQFVHTHVNALPSRVRNSRGRREGMLSELNCRAGCMVRETTAHTIQQCHRTHGGRIERHNCIVDVVSSAMVDKGWNVLKEPHIRTSLGLRKPDIVASRNGVGVIVDAQVVSGQRPLDELHREKRSKYGNHDELVEKVAALLNLPCKQSVRATSCTISWRGVWSLGSYKELKSLVGLDEGVFSGIPSLVLRGALTGGGWMLPAVPPPGPAVAIYPAEDQRGVIKTADDTRRTLLDAVHPGRLGLQIAGVRKVGNAGVIIQTASAAAADTLRKAVPPTLHTAEPSERQPLIALTGVDKDTSLDEVLDDLKEQNLQEEPEWTRERIEKELRLL</sequence>
<proteinExistence type="predicted"/>
<accession>A0A2W1BCH3</accession>